<dbReference type="AlphaFoldDB" id="A0AAW2WAU3"/>
<name>A0AAW2WAU3_9LAMI</name>
<protein>
    <recommendedName>
        <fullName evidence="3">Reverse transcriptase</fullName>
    </recommendedName>
</protein>
<sequence>MSRKAMITCCKTNLDLGEEVREDARARIERYKRRVVNAYNRGVKRREFQVRKLVLRRVGALGLAPNWEGPYKVIRIVKFGAHKLEDADGRKLSKPWNAYSLTKFHY</sequence>
<accession>A0AAW2WAU3</accession>
<evidence type="ECO:0000313" key="2">
    <source>
        <dbReference type="EMBL" id="KAL0438763.1"/>
    </source>
</evidence>
<comment type="caution">
    <text evidence="2">The sequence shown here is derived from an EMBL/GenBank/DDBJ whole genome shotgun (WGS) entry which is preliminary data.</text>
</comment>
<reference evidence="2" key="2">
    <citation type="journal article" date="2024" name="Plant">
        <title>Genomic evolution and insights into agronomic trait innovations of Sesamum species.</title>
        <authorList>
            <person name="Miao H."/>
            <person name="Wang L."/>
            <person name="Qu L."/>
            <person name="Liu H."/>
            <person name="Sun Y."/>
            <person name="Le M."/>
            <person name="Wang Q."/>
            <person name="Wei S."/>
            <person name="Zheng Y."/>
            <person name="Lin W."/>
            <person name="Duan Y."/>
            <person name="Cao H."/>
            <person name="Xiong S."/>
            <person name="Wang X."/>
            <person name="Wei L."/>
            <person name="Li C."/>
            <person name="Ma Q."/>
            <person name="Ju M."/>
            <person name="Zhao R."/>
            <person name="Li G."/>
            <person name="Mu C."/>
            <person name="Tian Q."/>
            <person name="Mei H."/>
            <person name="Zhang T."/>
            <person name="Gao T."/>
            <person name="Zhang H."/>
        </authorList>
    </citation>
    <scope>NUCLEOTIDE SEQUENCE</scope>
    <source>
        <strain evidence="2">KEN1</strain>
    </source>
</reference>
<dbReference type="EMBL" id="JACGWN010000008">
    <property type="protein sequence ID" value="KAL0438763.1"/>
    <property type="molecule type" value="Genomic_DNA"/>
</dbReference>
<proteinExistence type="predicted"/>
<reference evidence="2" key="1">
    <citation type="submission" date="2020-06" db="EMBL/GenBank/DDBJ databases">
        <authorList>
            <person name="Li T."/>
            <person name="Hu X."/>
            <person name="Zhang T."/>
            <person name="Song X."/>
            <person name="Zhang H."/>
            <person name="Dai N."/>
            <person name="Sheng W."/>
            <person name="Hou X."/>
            <person name="Wei L."/>
        </authorList>
    </citation>
    <scope>NUCLEOTIDE SEQUENCE</scope>
    <source>
        <strain evidence="2">KEN1</strain>
        <tissue evidence="2">Leaf</tissue>
    </source>
</reference>
<organism evidence="2">
    <name type="scientific">Sesamum latifolium</name>
    <dbReference type="NCBI Taxonomy" id="2727402"/>
    <lineage>
        <taxon>Eukaryota</taxon>
        <taxon>Viridiplantae</taxon>
        <taxon>Streptophyta</taxon>
        <taxon>Embryophyta</taxon>
        <taxon>Tracheophyta</taxon>
        <taxon>Spermatophyta</taxon>
        <taxon>Magnoliopsida</taxon>
        <taxon>eudicotyledons</taxon>
        <taxon>Gunneridae</taxon>
        <taxon>Pentapetalae</taxon>
        <taxon>asterids</taxon>
        <taxon>lamiids</taxon>
        <taxon>Lamiales</taxon>
        <taxon>Pedaliaceae</taxon>
        <taxon>Sesamum</taxon>
    </lineage>
</organism>
<keyword evidence="1" id="KW-0175">Coiled coil</keyword>
<feature type="coiled-coil region" evidence="1">
    <location>
        <begin position="14"/>
        <end position="41"/>
    </location>
</feature>
<evidence type="ECO:0008006" key="3">
    <source>
        <dbReference type="Google" id="ProtNLM"/>
    </source>
</evidence>
<gene>
    <name evidence="2" type="ORF">Slati_2359300</name>
</gene>
<evidence type="ECO:0000256" key="1">
    <source>
        <dbReference type="SAM" id="Coils"/>
    </source>
</evidence>